<gene>
    <name evidence="3" type="ORF">SFRICE_034951</name>
</gene>
<dbReference type="Pfam" id="PF23436">
    <property type="entry name" value="RabGap-TBC_2"/>
    <property type="match status" value="1"/>
</dbReference>
<proteinExistence type="predicted"/>
<dbReference type="InterPro" id="IPR050302">
    <property type="entry name" value="Rab_GAP_TBC_domain"/>
</dbReference>
<sequence length="258" mass="29291">MSHESYNNNNLWITQRVDPCGNRTRYTLRNSQLASQRPNRAVRGFIIRGYINLRVVGVSGFGKVEKTRKIIGGETEFAGFPSFFHKSTFIICIVLLCFFFMRHAGNRAGVLPHGLLFGNGDGEDWEGGNWASGNLTHTTKHNASVVSRRFSVRLWYHSGRAGPFVSKHGSPTLKKLYQLSRLLRDHEPDLHAKLEALDISPALYAAPWMLTLFTSQFPLGFVVRVFGFPPVSWVKERKKERKIIYSAPGTMHQKQNTK</sequence>
<keyword evidence="1" id="KW-1133">Transmembrane helix</keyword>
<dbReference type="InterPro" id="IPR035969">
    <property type="entry name" value="Rab-GAP_TBC_sf"/>
</dbReference>
<dbReference type="Gene3D" id="1.10.472.80">
    <property type="entry name" value="Ypt/Rab-GAP domain of gyp1p, domain 3"/>
    <property type="match status" value="1"/>
</dbReference>
<dbReference type="PROSITE" id="PS50086">
    <property type="entry name" value="TBC_RABGAP"/>
    <property type="match status" value="1"/>
</dbReference>
<dbReference type="EMBL" id="ODYU01010787">
    <property type="protein sequence ID" value="SOQ56103.1"/>
    <property type="molecule type" value="Genomic_DNA"/>
</dbReference>
<feature type="transmembrane region" description="Helical" evidence="1">
    <location>
        <begin position="83"/>
        <end position="101"/>
    </location>
</feature>
<name>A0A2H1WSR8_SPOFR</name>
<organism evidence="3">
    <name type="scientific">Spodoptera frugiperda</name>
    <name type="common">Fall armyworm</name>
    <dbReference type="NCBI Taxonomy" id="7108"/>
    <lineage>
        <taxon>Eukaryota</taxon>
        <taxon>Metazoa</taxon>
        <taxon>Ecdysozoa</taxon>
        <taxon>Arthropoda</taxon>
        <taxon>Hexapoda</taxon>
        <taxon>Insecta</taxon>
        <taxon>Pterygota</taxon>
        <taxon>Neoptera</taxon>
        <taxon>Endopterygota</taxon>
        <taxon>Lepidoptera</taxon>
        <taxon>Glossata</taxon>
        <taxon>Ditrysia</taxon>
        <taxon>Noctuoidea</taxon>
        <taxon>Noctuidae</taxon>
        <taxon>Amphipyrinae</taxon>
        <taxon>Spodoptera</taxon>
    </lineage>
</organism>
<dbReference type="PANTHER" id="PTHR47219">
    <property type="entry name" value="RAB GTPASE-ACTIVATING PROTEIN 1-LIKE"/>
    <property type="match status" value="1"/>
</dbReference>
<protein>
    <submittedName>
        <fullName evidence="3">SFRICE_034951</fullName>
    </submittedName>
</protein>
<dbReference type="InterPro" id="IPR000195">
    <property type="entry name" value="Rab-GAP-TBC_dom"/>
</dbReference>
<accession>A0A2H1WSR8</accession>
<dbReference type="PANTHER" id="PTHR47219:SF16">
    <property type="entry name" value="GTPASE ACTIVATING PROTEIN"/>
    <property type="match status" value="1"/>
</dbReference>
<keyword evidence="1" id="KW-0812">Transmembrane</keyword>
<evidence type="ECO:0000313" key="3">
    <source>
        <dbReference type="EMBL" id="SOQ56103.1"/>
    </source>
</evidence>
<reference evidence="3" key="1">
    <citation type="submission" date="2016-07" db="EMBL/GenBank/DDBJ databases">
        <authorList>
            <person name="Bretaudeau A."/>
        </authorList>
    </citation>
    <scope>NUCLEOTIDE SEQUENCE</scope>
    <source>
        <strain evidence="3">Rice</strain>
        <tissue evidence="3">Whole body</tissue>
    </source>
</reference>
<keyword evidence="1" id="KW-0472">Membrane</keyword>
<evidence type="ECO:0000259" key="2">
    <source>
        <dbReference type="PROSITE" id="PS50086"/>
    </source>
</evidence>
<dbReference type="AlphaFoldDB" id="A0A2H1WSR8"/>
<dbReference type="SUPFAM" id="SSF47923">
    <property type="entry name" value="Ypt/Rab-GAP domain of gyp1p"/>
    <property type="match status" value="1"/>
</dbReference>
<feature type="domain" description="Rab-GAP TBC" evidence="2">
    <location>
        <begin position="1"/>
        <end position="233"/>
    </location>
</feature>
<evidence type="ECO:0000256" key="1">
    <source>
        <dbReference type="SAM" id="Phobius"/>
    </source>
</evidence>